<dbReference type="STRING" id="1890683.A0A427YL28"/>
<sequence length="364" mass="40221">MSSAASTNATAMAEAVEAQAQELLGGNPGFWLGPELIGTFVDAIFCGVMIMQFAQWVSFSRNDRNYTKMVVYGSFTASIGGTVYSIWYAMHLFVYGFGVWANFLSTSYTAYFLIPDFLTAVLVQGFFAERAYRLTGNSKFFLAVAILLMIFCFGSSVALLVSFNVLSSATQIPSLRAVAYTWISAQLATDLTMTGTIMYGLIKSRTGWSETDKLVKRLVALSMETQLPPTLLAFGLMITYTVDPTTLIDIFFIMVLSKAYICGLLGALNSRYHLRRDADGRGSENTFKGARSGRPTQATVHVATETYTEAHRIPEARVGINRSRFDENVYDEGKDNYELSDVDEHSARQLDYTNNDSRTGLTAV</sequence>
<dbReference type="PANTHER" id="PTHR40465">
    <property type="entry name" value="CHROMOSOME 1, WHOLE GENOME SHOTGUN SEQUENCE"/>
    <property type="match status" value="1"/>
</dbReference>
<feature type="transmembrane region" description="Helical" evidence="1">
    <location>
        <begin position="69"/>
        <end position="90"/>
    </location>
</feature>
<evidence type="ECO:0000313" key="4">
    <source>
        <dbReference type="Proteomes" id="UP000279259"/>
    </source>
</evidence>
<keyword evidence="1" id="KW-0812">Transmembrane</keyword>
<feature type="transmembrane region" description="Helical" evidence="1">
    <location>
        <begin position="214"/>
        <end position="238"/>
    </location>
</feature>
<feature type="transmembrane region" description="Helical" evidence="1">
    <location>
        <begin position="110"/>
        <end position="128"/>
    </location>
</feature>
<reference evidence="3 4" key="1">
    <citation type="submission" date="2018-11" db="EMBL/GenBank/DDBJ databases">
        <title>Genome sequence of Saitozyma podzolica DSM 27192.</title>
        <authorList>
            <person name="Aliyu H."/>
            <person name="Gorte O."/>
            <person name="Ochsenreither K."/>
        </authorList>
    </citation>
    <scope>NUCLEOTIDE SEQUENCE [LARGE SCALE GENOMIC DNA]</scope>
    <source>
        <strain evidence="3 4">DSM 27192</strain>
    </source>
</reference>
<accession>A0A427YL28</accession>
<dbReference type="Proteomes" id="UP000279259">
    <property type="component" value="Unassembled WGS sequence"/>
</dbReference>
<dbReference type="Pfam" id="PF20152">
    <property type="entry name" value="DUF6534"/>
    <property type="match status" value="1"/>
</dbReference>
<evidence type="ECO:0000256" key="1">
    <source>
        <dbReference type="SAM" id="Phobius"/>
    </source>
</evidence>
<dbReference type="EMBL" id="RSCD01000007">
    <property type="protein sequence ID" value="RSH91803.1"/>
    <property type="molecule type" value="Genomic_DNA"/>
</dbReference>
<keyword evidence="1" id="KW-1133">Transmembrane helix</keyword>
<proteinExistence type="predicted"/>
<dbReference type="OrthoDB" id="2562493at2759"/>
<feature type="transmembrane region" description="Helical" evidence="1">
    <location>
        <begin position="140"/>
        <end position="163"/>
    </location>
</feature>
<keyword evidence="1" id="KW-0472">Membrane</keyword>
<protein>
    <recommendedName>
        <fullName evidence="2">DUF6534 domain-containing protein</fullName>
    </recommendedName>
</protein>
<name>A0A427YL28_9TREE</name>
<evidence type="ECO:0000259" key="2">
    <source>
        <dbReference type="Pfam" id="PF20152"/>
    </source>
</evidence>
<feature type="transmembrane region" description="Helical" evidence="1">
    <location>
        <begin position="36"/>
        <end position="57"/>
    </location>
</feature>
<feature type="transmembrane region" description="Helical" evidence="1">
    <location>
        <begin position="183"/>
        <end position="202"/>
    </location>
</feature>
<keyword evidence="4" id="KW-1185">Reference proteome</keyword>
<dbReference type="PANTHER" id="PTHR40465:SF1">
    <property type="entry name" value="DUF6534 DOMAIN-CONTAINING PROTEIN"/>
    <property type="match status" value="1"/>
</dbReference>
<feature type="domain" description="DUF6534" evidence="2">
    <location>
        <begin position="187"/>
        <end position="273"/>
    </location>
</feature>
<gene>
    <name evidence="3" type="ORF">EHS25_009173</name>
</gene>
<feature type="transmembrane region" description="Helical" evidence="1">
    <location>
        <begin position="250"/>
        <end position="268"/>
    </location>
</feature>
<dbReference type="InterPro" id="IPR045339">
    <property type="entry name" value="DUF6534"/>
</dbReference>
<organism evidence="3 4">
    <name type="scientific">Saitozyma podzolica</name>
    <dbReference type="NCBI Taxonomy" id="1890683"/>
    <lineage>
        <taxon>Eukaryota</taxon>
        <taxon>Fungi</taxon>
        <taxon>Dikarya</taxon>
        <taxon>Basidiomycota</taxon>
        <taxon>Agaricomycotina</taxon>
        <taxon>Tremellomycetes</taxon>
        <taxon>Tremellales</taxon>
        <taxon>Trimorphomycetaceae</taxon>
        <taxon>Saitozyma</taxon>
    </lineage>
</organism>
<evidence type="ECO:0000313" key="3">
    <source>
        <dbReference type="EMBL" id="RSH91803.1"/>
    </source>
</evidence>
<dbReference type="AlphaFoldDB" id="A0A427YL28"/>
<comment type="caution">
    <text evidence="3">The sequence shown here is derived from an EMBL/GenBank/DDBJ whole genome shotgun (WGS) entry which is preliminary data.</text>
</comment>